<evidence type="ECO:0000313" key="8">
    <source>
        <dbReference type="EMBL" id="EKD24632.1"/>
    </source>
</evidence>
<dbReference type="InterPro" id="IPR002524">
    <property type="entry name" value="Cation_efflux"/>
</dbReference>
<comment type="subcellular location">
    <subcellularLocation>
        <location evidence="1">Membrane</location>
        <topology evidence="1">Multi-pass membrane protein</topology>
    </subcellularLocation>
</comment>
<dbReference type="InterPro" id="IPR040177">
    <property type="entry name" value="SLC30A9"/>
</dbReference>
<reference evidence="8" key="1">
    <citation type="journal article" date="2012" name="Science">
        <title>Fermentation, hydrogen, and sulfur metabolism in multiple uncultivated bacterial phyla.</title>
        <authorList>
            <person name="Wrighton K.C."/>
            <person name="Thomas B.C."/>
            <person name="Sharon I."/>
            <person name="Miller C.S."/>
            <person name="Castelle C.J."/>
            <person name="VerBerkmoes N.C."/>
            <person name="Wilkins M.J."/>
            <person name="Hettich R.L."/>
            <person name="Lipton M.S."/>
            <person name="Williams K.H."/>
            <person name="Long P.E."/>
            <person name="Banfield J.F."/>
        </authorList>
    </citation>
    <scope>NUCLEOTIDE SEQUENCE [LARGE SCALE GENOMIC DNA]</scope>
</reference>
<keyword evidence="2" id="KW-0813">Transport</keyword>
<gene>
    <name evidence="8" type="ORF">ACD_80C00180G0006</name>
</gene>
<feature type="transmembrane region" description="Helical" evidence="6">
    <location>
        <begin position="159"/>
        <end position="182"/>
    </location>
</feature>
<keyword evidence="5 6" id="KW-0472">Membrane</keyword>
<proteinExistence type="predicted"/>
<dbReference type="NCBIfam" id="TIGR01297">
    <property type="entry name" value="CDF"/>
    <property type="match status" value="1"/>
</dbReference>
<dbReference type="EMBL" id="AMFJ01036187">
    <property type="protein sequence ID" value="EKD24632.1"/>
    <property type="molecule type" value="Genomic_DNA"/>
</dbReference>
<dbReference type="Pfam" id="PF01545">
    <property type="entry name" value="Cation_efflux"/>
    <property type="match status" value="1"/>
</dbReference>
<dbReference type="AlphaFoldDB" id="K1XHV3"/>
<evidence type="ECO:0000256" key="1">
    <source>
        <dbReference type="ARBA" id="ARBA00004141"/>
    </source>
</evidence>
<name>K1XHV3_9BACT</name>
<comment type="caution">
    <text evidence="8">The sequence shown here is derived from an EMBL/GenBank/DDBJ whole genome shotgun (WGS) entry which is preliminary data.</text>
</comment>
<feature type="domain" description="Cation efflux protein transmembrane" evidence="7">
    <location>
        <begin position="15"/>
        <end position="219"/>
    </location>
</feature>
<dbReference type="InterPro" id="IPR027469">
    <property type="entry name" value="Cation_efflux_TMD_sf"/>
</dbReference>
<sequence>MKKLKHQKWWISISAAVIGNTIIAVIKLLWFLASWSWSLFSEFIHSVADTANQALLMIGVKRSTKQATDTFAYGYRKERFLRALISACGIFFVWAGVTTYHGVVALMAPEEIHISQRTFIILAISFIIESITLGIAINEIKKSSTHKKWKHIIEHADPITLAVVYEDTIAVIGVTIATLGLLCTYITKNPVRDAITSIIIGILLWYMAIILINKNRKLLIGQSIPIETKEAIIELMEQDETIERVIDFKSTMLDMDTYHIKCEIECNGTGLLKEINRNNFLKNEYERVQESYSDFLEFCIDYTRRVPRIIGTKIDAVEKKIKDKFPQVRHIDIEIN</sequence>
<keyword evidence="3 6" id="KW-0812">Transmembrane</keyword>
<feature type="transmembrane region" description="Helical" evidence="6">
    <location>
        <begin position="119"/>
        <end position="138"/>
    </location>
</feature>
<feature type="transmembrane region" description="Helical" evidence="6">
    <location>
        <begin position="194"/>
        <end position="212"/>
    </location>
</feature>
<evidence type="ECO:0000256" key="6">
    <source>
        <dbReference type="SAM" id="Phobius"/>
    </source>
</evidence>
<dbReference type="Gene3D" id="1.20.1510.10">
    <property type="entry name" value="Cation efflux protein transmembrane domain"/>
    <property type="match status" value="1"/>
</dbReference>
<feature type="transmembrane region" description="Helical" evidence="6">
    <location>
        <begin position="9"/>
        <end position="33"/>
    </location>
</feature>
<dbReference type="InterPro" id="IPR058533">
    <property type="entry name" value="Cation_efflux_TM"/>
</dbReference>
<evidence type="ECO:0000256" key="4">
    <source>
        <dbReference type="ARBA" id="ARBA00022989"/>
    </source>
</evidence>
<evidence type="ECO:0000256" key="3">
    <source>
        <dbReference type="ARBA" id="ARBA00022692"/>
    </source>
</evidence>
<evidence type="ECO:0000256" key="2">
    <source>
        <dbReference type="ARBA" id="ARBA00022448"/>
    </source>
</evidence>
<keyword evidence="4 6" id="KW-1133">Transmembrane helix</keyword>
<dbReference type="SUPFAM" id="SSF161111">
    <property type="entry name" value="Cation efflux protein transmembrane domain-like"/>
    <property type="match status" value="1"/>
</dbReference>
<dbReference type="PANTHER" id="PTHR13414:SF9">
    <property type="entry name" value="PROTON-COUPLED ZINC ANTIPORTER SLC30A9, MITOCHONDRIAL"/>
    <property type="match status" value="1"/>
</dbReference>
<dbReference type="GO" id="GO:0008324">
    <property type="term" value="F:monoatomic cation transmembrane transporter activity"/>
    <property type="evidence" value="ECO:0007669"/>
    <property type="project" value="InterPro"/>
</dbReference>
<dbReference type="GO" id="GO:0006829">
    <property type="term" value="P:zinc ion transport"/>
    <property type="evidence" value="ECO:0007669"/>
    <property type="project" value="InterPro"/>
</dbReference>
<dbReference type="GO" id="GO:0016020">
    <property type="term" value="C:membrane"/>
    <property type="evidence" value="ECO:0007669"/>
    <property type="project" value="UniProtKB-SubCell"/>
</dbReference>
<dbReference type="GO" id="GO:0006882">
    <property type="term" value="P:intracellular zinc ion homeostasis"/>
    <property type="evidence" value="ECO:0007669"/>
    <property type="project" value="TreeGrafter"/>
</dbReference>
<dbReference type="PANTHER" id="PTHR13414">
    <property type="entry name" value="HUEL-CATION TRANSPORTER"/>
    <property type="match status" value="1"/>
</dbReference>
<accession>K1XHV3</accession>
<evidence type="ECO:0000259" key="7">
    <source>
        <dbReference type="Pfam" id="PF01545"/>
    </source>
</evidence>
<protein>
    <recommendedName>
        <fullName evidence="7">Cation efflux protein transmembrane domain-containing protein</fullName>
    </recommendedName>
</protein>
<organism evidence="8">
    <name type="scientific">uncultured bacterium</name>
    <name type="common">gcode 4</name>
    <dbReference type="NCBI Taxonomy" id="1234023"/>
    <lineage>
        <taxon>Bacteria</taxon>
        <taxon>environmental samples</taxon>
    </lineage>
</organism>
<feature type="transmembrane region" description="Helical" evidence="6">
    <location>
        <begin position="80"/>
        <end position="107"/>
    </location>
</feature>
<evidence type="ECO:0000256" key="5">
    <source>
        <dbReference type="ARBA" id="ARBA00023136"/>
    </source>
</evidence>